<dbReference type="EMBL" id="CP043623">
    <property type="protein sequence ID" value="QEP30669.1"/>
    <property type="molecule type" value="Genomic_DNA"/>
</dbReference>
<gene>
    <name evidence="2" type="ORF">C6Y53_20960</name>
</gene>
<dbReference type="InterPro" id="IPR011059">
    <property type="entry name" value="Metal-dep_hydrolase_composite"/>
</dbReference>
<dbReference type="SUPFAM" id="SSF51556">
    <property type="entry name" value="Metallo-dependent hydrolases"/>
    <property type="match status" value="1"/>
</dbReference>
<evidence type="ECO:0000259" key="1">
    <source>
        <dbReference type="Pfam" id="PF01979"/>
    </source>
</evidence>
<dbReference type="InterPro" id="IPR051781">
    <property type="entry name" value="Metallo-dep_Hydrolase"/>
</dbReference>
<keyword evidence="3" id="KW-1185">Reference proteome</keyword>
<reference evidence="2 3" key="1">
    <citation type="submission" date="2019-09" db="EMBL/GenBank/DDBJ databases">
        <title>Novel bacterium SH-1.</title>
        <authorList>
            <person name="Kim Y.-S."/>
            <person name="Kim K.-H."/>
        </authorList>
    </citation>
    <scope>NUCLEOTIDE SEQUENCE [LARGE SCALE GENOMIC DNA]</scope>
    <source>
        <strain evidence="2 3">SH-1</strain>
        <plasmid evidence="2 3">p5</plasmid>
    </source>
</reference>
<proteinExistence type="predicted"/>
<dbReference type="AlphaFoldDB" id="A0A5C2HA46"/>
<dbReference type="Proteomes" id="UP000237655">
    <property type="component" value="Plasmid p5"/>
</dbReference>
<accession>A0A5C2HA46</accession>
<name>A0A5C2HA46_9RHOB</name>
<dbReference type="KEGG" id="thas:C6Y53_20960"/>
<dbReference type="SUPFAM" id="SSF51338">
    <property type="entry name" value="Composite domain of metallo-dependent hydrolases"/>
    <property type="match status" value="1"/>
</dbReference>
<keyword evidence="2" id="KW-0614">Plasmid</keyword>
<organism evidence="2 3">
    <name type="scientific">Pukyongiella litopenaei</name>
    <dbReference type="NCBI Taxonomy" id="2605946"/>
    <lineage>
        <taxon>Bacteria</taxon>
        <taxon>Pseudomonadati</taxon>
        <taxon>Pseudomonadota</taxon>
        <taxon>Alphaproteobacteria</taxon>
        <taxon>Rhodobacterales</taxon>
        <taxon>Paracoccaceae</taxon>
        <taxon>Pukyongiella</taxon>
    </lineage>
</organism>
<dbReference type="InterPro" id="IPR057744">
    <property type="entry name" value="OTAase-like"/>
</dbReference>
<keyword evidence="2" id="KW-0378">Hydrolase</keyword>
<feature type="domain" description="Amidohydrolase-related" evidence="1">
    <location>
        <begin position="53"/>
        <end position="380"/>
    </location>
</feature>
<evidence type="ECO:0000313" key="3">
    <source>
        <dbReference type="Proteomes" id="UP000237655"/>
    </source>
</evidence>
<sequence>MTKYVICGTLIDATGAEPAKGKAIVVDDDKIKSIIEAKEVPSGAEVIDLSDRTVMPGLIDSHEHLIVDIGDEEAQCSETVPYLAMKAMWNAKAILRAGITTMRDVGERYFIDVDAKRCIEAGLIQGPRLLISGHPIIRTGGHAHFLGREADGVGDMRKAVREQLKRGVDLIKIMASGGMSTKGSLPDSQEFSDEEIIACVDEARRNGRKVAAHLHGGPALKVCIDAGVHSVEHGILYTEEDVKLVAGSDTWLVFTTGVGQAAMESPNAPPHFVAKASAAQAKSLNVRKWAKQYGAKIAVGTDTYHGRMDVEAKALVEAGWTPMEAIQICTIKGAELCGLEDKVGTLETGKLADIIALDGDPIADLGNLRNVTFVMKGGKIEFDEIA</sequence>
<protein>
    <submittedName>
        <fullName evidence="2">Amidohydrolase family protein</fullName>
    </submittedName>
</protein>
<dbReference type="GO" id="GO:0016810">
    <property type="term" value="F:hydrolase activity, acting on carbon-nitrogen (but not peptide) bonds"/>
    <property type="evidence" value="ECO:0007669"/>
    <property type="project" value="InterPro"/>
</dbReference>
<evidence type="ECO:0000313" key="2">
    <source>
        <dbReference type="EMBL" id="QEP30669.1"/>
    </source>
</evidence>
<geneLocation type="plasmid" evidence="2 3">
    <name>p5</name>
</geneLocation>
<dbReference type="RefSeq" id="WP_149615838.1">
    <property type="nucleotide sequence ID" value="NZ_CP043623.1"/>
</dbReference>
<dbReference type="InterPro" id="IPR006680">
    <property type="entry name" value="Amidohydro-rel"/>
</dbReference>
<dbReference type="Gene3D" id="2.30.40.10">
    <property type="entry name" value="Urease, subunit C, domain 1"/>
    <property type="match status" value="1"/>
</dbReference>
<dbReference type="CDD" id="cd01299">
    <property type="entry name" value="Met_dep_hydrolase_A"/>
    <property type="match status" value="1"/>
</dbReference>
<dbReference type="Gene3D" id="3.20.20.140">
    <property type="entry name" value="Metal-dependent hydrolases"/>
    <property type="match status" value="1"/>
</dbReference>
<dbReference type="InterPro" id="IPR032466">
    <property type="entry name" value="Metal_Hydrolase"/>
</dbReference>
<dbReference type="Pfam" id="PF01979">
    <property type="entry name" value="Amidohydro_1"/>
    <property type="match status" value="1"/>
</dbReference>
<dbReference type="PANTHER" id="PTHR43135">
    <property type="entry name" value="ALPHA-D-RIBOSE 1-METHYLPHOSPHONATE 5-TRIPHOSPHATE DIPHOSPHATASE"/>
    <property type="match status" value="1"/>
</dbReference>
<dbReference type="PANTHER" id="PTHR43135:SF3">
    <property type="entry name" value="ALPHA-D-RIBOSE 1-METHYLPHOSPHONATE 5-TRIPHOSPHATE DIPHOSPHATASE"/>
    <property type="match status" value="1"/>
</dbReference>